<name>A0AAN7RNS8_MYCAM</name>
<proteinExistence type="predicted"/>
<sequence length="377" mass="40618">MLEQGKSVRRKEQQRQRIRLLKAPSNLTLNTSNDGASTTSLGNLFQCLTTLILKTIAPCPVTTGPGKKSLSTFLIRPLYVLKGHNKVSPEPGRPSPQSPLLQAEQPQLSQPFFIGEVFQPCDQYPLLLTPGLVVVLVHVFLVLGTPKLDAVLQVGSQESGVEGENHLPRPAGHASFDAAQDTIGFLGCECTLLAHVQFFIHQYPQVLLLSAALNPFIPQSVLILGIAPMQVQDLALGFVELQEVPMGPLLKPVQVPLDGIPSLKRINCTTQLGVICKLAEGALSPTVYTPEGHHSLLVSTLSHRAIDCNSLDAAIEPIPYPSNSPSVKPISLHFSGKNVVGDPIKGLTEVQIDDICSSSLVHQRSRSIVEGHQISQA</sequence>
<reference evidence="1 2" key="1">
    <citation type="journal article" date="2023" name="J. Hered.">
        <title>Chromosome-level genome of the wood stork (Mycteria americana) provides insight into avian chromosome evolution.</title>
        <authorList>
            <person name="Flamio R. Jr."/>
            <person name="Ramstad K.M."/>
        </authorList>
    </citation>
    <scope>NUCLEOTIDE SEQUENCE [LARGE SCALE GENOMIC DNA]</scope>
    <source>
        <strain evidence="1">JAX WOST 10</strain>
    </source>
</reference>
<comment type="caution">
    <text evidence="1">The sequence shown here is derived from an EMBL/GenBank/DDBJ whole genome shotgun (WGS) entry which is preliminary data.</text>
</comment>
<protein>
    <submittedName>
        <fullName evidence="1">Uncharacterized protein</fullName>
    </submittedName>
</protein>
<dbReference type="EMBL" id="JAUNZN010000018">
    <property type="protein sequence ID" value="KAK4811172.1"/>
    <property type="molecule type" value="Genomic_DNA"/>
</dbReference>
<accession>A0AAN7RNS8</accession>
<gene>
    <name evidence="1" type="ORF">QYF61_019803</name>
</gene>
<organism evidence="1 2">
    <name type="scientific">Mycteria americana</name>
    <name type="common">Wood stork</name>
    <dbReference type="NCBI Taxonomy" id="33587"/>
    <lineage>
        <taxon>Eukaryota</taxon>
        <taxon>Metazoa</taxon>
        <taxon>Chordata</taxon>
        <taxon>Craniata</taxon>
        <taxon>Vertebrata</taxon>
        <taxon>Euteleostomi</taxon>
        <taxon>Archelosauria</taxon>
        <taxon>Archosauria</taxon>
        <taxon>Dinosauria</taxon>
        <taxon>Saurischia</taxon>
        <taxon>Theropoda</taxon>
        <taxon>Coelurosauria</taxon>
        <taxon>Aves</taxon>
        <taxon>Neognathae</taxon>
        <taxon>Neoaves</taxon>
        <taxon>Aequornithes</taxon>
        <taxon>Ciconiiformes</taxon>
        <taxon>Ciconiidae</taxon>
        <taxon>Mycteria</taxon>
    </lineage>
</organism>
<dbReference type="Proteomes" id="UP001333110">
    <property type="component" value="Unassembled WGS sequence"/>
</dbReference>
<dbReference type="AlphaFoldDB" id="A0AAN7RNS8"/>
<evidence type="ECO:0000313" key="2">
    <source>
        <dbReference type="Proteomes" id="UP001333110"/>
    </source>
</evidence>
<keyword evidence="2" id="KW-1185">Reference proteome</keyword>
<evidence type="ECO:0000313" key="1">
    <source>
        <dbReference type="EMBL" id="KAK4811172.1"/>
    </source>
</evidence>